<dbReference type="FunFam" id="2.60.40.2240:FF:000001">
    <property type="entry name" value="acyl-coenzyme A thioesterase 4"/>
    <property type="match status" value="1"/>
</dbReference>
<dbReference type="GeneTree" id="ENSGT01010000222336"/>
<dbReference type="Pfam" id="PF08840">
    <property type="entry name" value="BAAT_C"/>
    <property type="match status" value="1"/>
</dbReference>
<dbReference type="InterPro" id="IPR006862">
    <property type="entry name" value="Thio_Ohase/aa_AcTrfase"/>
</dbReference>
<dbReference type="SUPFAM" id="SSF53474">
    <property type="entry name" value="alpha/beta-Hydrolases"/>
    <property type="match status" value="1"/>
</dbReference>
<gene>
    <name evidence="14" type="primary">BAAT</name>
</gene>
<comment type="catalytic activity">
    <reaction evidence="6">
        <text>hexadecanoyl-CoA + H2O = hexadecanoate + CoA + H(+)</text>
        <dbReference type="Rhea" id="RHEA:16645"/>
        <dbReference type="ChEBI" id="CHEBI:7896"/>
        <dbReference type="ChEBI" id="CHEBI:15377"/>
        <dbReference type="ChEBI" id="CHEBI:15378"/>
        <dbReference type="ChEBI" id="CHEBI:57287"/>
        <dbReference type="ChEBI" id="CHEBI:57379"/>
        <dbReference type="EC" id="3.1.2.2"/>
    </reaction>
    <physiologicalReaction direction="left-to-right" evidence="6">
        <dbReference type="Rhea" id="RHEA:16646"/>
    </physiologicalReaction>
</comment>
<evidence type="ECO:0000259" key="13">
    <source>
        <dbReference type="Pfam" id="PF08840"/>
    </source>
</evidence>
<protein>
    <recommendedName>
        <fullName evidence="5">palmitoyl-CoA hydrolase</fullName>
        <ecNumber evidence="5">3.1.2.2</ecNumber>
    </recommendedName>
</protein>
<dbReference type="PANTHER" id="PTHR10824">
    <property type="entry name" value="ACYL-COENZYME A THIOESTERASE-RELATED"/>
    <property type="match status" value="1"/>
</dbReference>
<dbReference type="InterPro" id="IPR016662">
    <property type="entry name" value="Acyl-CoA_thioEstase_long-chain"/>
</dbReference>
<dbReference type="STRING" id="379532.ENSPCOP00000008996"/>
<dbReference type="GO" id="GO:0052817">
    <property type="term" value="F:very long-chain fatty acyl-CoA hydrolase activity"/>
    <property type="evidence" value="ECO:0007669"/>
    <property type="project" value="Ensembl"/>
</dbReference>
<keyword evidence="2" id="KW-0378">Hydrolase</keyword>
<dbReference type="Ensembl" id="ENSPCOT00000019556.1">
    <property type="protein sequence ID" value="ENSPCOP00000008996.1"/>
    <property type="gene ID" value="ENSPCOG00000015820.1"/>
</dbReference>
<keyword evidence="4" id="KW-0443">Lipid metabolism</keyword>
<dbReference type="GO" id="GO:0052816">
    <property type="term" value="F:long-chain fatty acyl-CoA hydrolase activity"/>
    <property type="evidence" value="ECO:0007669"/>
    <property type="project" value="Ensembl"/>
</dbReference>
<evidence type="ECO:0000256" key="5">
    <source>
        <dbReference type="ARBA" id="ARBA00038848"/>
    </source>
</evidence>
<dbReference type="InterPro" id="IPR014940">
    <property type="entry name" value="BAAT_C"/>
</dbReference>
<dbReference type="GO" id="GO:0006699">
    <property type="term" value="P:bile acid biosynthetic process"/>
    <property type="evidence" value="ECO:0007669"/>
    <property type="project" value="Ensembl"/>
</dbReference>
<evidence type="ECO:0000256" key="1">
    <source>
        <dbReference type="ARBA" id="ARBA00006538"/>
    </source>
</evidence>
<evidence type="ECO:0000256" key="3">
    <source>
        <dbReference type="ARBA" id="ARBA00022832"/>
    </source>
</evidence>
<keyword evidence="2" id="KW-0719">Serine esterase</keyword>
<dbReference type="GO" id="GO:0019530">
    <property type="term" value="P:taurine metabolic process"/>
    <property type="evidence" value="ECO:0007669"/>
    <property type="project" value="Ensembl"/>
</dbReference>
<dbReference type="InterPro" id="IPR042490">
    <property type="entry name" value="Thio_Ohase/BAAT_N"/>
</dbReference>
<keyword evidence="3" id="KW-0276">Fatty acid metabolism</keyword>
<dbReference type="Proteomes" id="UP000233160">
    <property type="component" value="Unassembled WGS sequence"/>
</dbReference>
<proteinExistence type="inferred from homology"/>
<dbReference type="Gene3D" id="3.40.50.1820">
    <property type="entry name" value="alpha/beta hydrolase"/>
    <property type="match status" value="1"/>
</dbReference>
<feature type="domain" description="BAAT/Acyl-CoA thioester hydrolase C-terminal" evidence="13">
    <location>
        <begin position="207"/>
        <end position="413"/>
    </location>
</feature>
<comment type="catalytic activity">
    <reaction evidence="7">
        <text>dodecanoyl-CoA + H2O = dodecanoate + CoA + H(+)</text>
        <dbReference type="Rhea" id="RHEA:30135"/>
        <dbReference type="ChEBI" id="CHEBI:15377"/>
        <dbReference type="ChEBI" id="CHEBI:15378"/>
        <dbReference type="ChEBI" id="CHEBI:18262"/>
        <dbReference type="ChEBI" id="CHEBI:57287"/>
        <dbReference type="ChEBI" id="CHEBI:57375"/>
    </reaction>
    <physiologicalReaction direction="left-to-right" evidence="7">
        <dbReference type="Rhea" id="RHEA:30136"/>
    </physiologicalReaction>
</comment>
<keyword evidence="15" id="KW-1185">Reference proteome</keyword>
<dbReference type="InterPro" id="IPR029058">
    <property type="entry name" value="AB_hydrolase_fold"/>
</dbReference>
<dbReference type="OMA" id="ISKPHAM"/>
<evidence type="ECO:0000256" key="8">
    <source>
        <dbReference type="ARBA" id="ARBA00048180"/>
    </source>
</evidence>
<accession>A0A2K6F4T7</accession>
<dbReference type="GO" id="GO:0016410">
    <property type="term" value="F:N-acyltransferase activity"/>
    <property type="evidence" value="ECO:0007669"/>
    <property type="project" value="Ensembl"/>
</dbReference>
<evidence type="ECO:0000256" key="11">
    <source>
        <dbReference type="PIRSR" id="PIRSR016521-1"/>
    </source>
</evidence>
<dbReference type="GO" id="GO:0002152">
    <property type="term" value="P:bile acid conjugation"/>
    <property type="evidence" value="ECO:0007669"/>
    <property type="project" value="Ensembl"/>
</dbReference>
<dbReference type="GO" id="GO:0006544">
    <property type="term" value="P:glycine metabolic process"/>
    <property type="evidence" value="ECO:0007669"/>
    <property type="project" value="Ensembl"/>
</dbReference>
<dbReference type="Pfam" id="PF04775">
    <property type="entry name" value="Bile_Hydr_Trans"/>
    <property type="match status" value="1"/>
</dbReference>
<dbReference type="FunFam" id="3.40.50.1820:FF:000024">
    <property type="entry name" value="acyl-coenzyme A thioesterase 4"/>
    <property type="match status" value="1"/>
</dbReference>
<evidence type="ECO:0000256" key="7">
    <source>
        <dbReference type="ARBA" id="ARBA00048074"/>
    </source>
</evidence>
<comment type="catalytic activity">
    <reaction evidence="8">
        <text>tetradecanoyl-CoA + H2O = tetradecanoate + CoA + H(+)</text>
        <dbReference type="Rhea" id="RHEA:40119"/>
        <dbReference type="ChEBI" id="CHEBI:15377"/>
        <dbReference type="ChEBI" id="CHEBI:15378"/>
        <dbReference type="ChEBI" id="CHEBI:30807"/>
        <dbReference type="ChEBI" id="CHEBI:57287"/>
        <dbReference type="ChEBI" id="CHEBI:57385"/>
    </reaction>
    <physiologicalReaction direction="left-to-right" evidence="8">
        <dbReference type="Rhea" id="RHEA:40120"/>
    </physiologicalReaction>
</comment>
<dbReference type="KEGG" id="pcoq:105805407"/>
<evidence type="ECO:0000259" key="12">
    <source>
        <dbReference type="Pfam" id="PF04775"/>
    </source>
</evidence>
<dbReference type="PANTHER" id="PTHR10824:SF18">
    <property type="entry name" value="BILE ACID-COA:AMINO ACID N-ACYLTRANSFERASE"/>
    <property type="match status" value="1"/>
</dbReference>
<evidence type="ECO:0000256" key="10">
    <source>
        <dbReference type="ARBA" id="ARBA00052034"/>
    </source>
</evidence>
<evidence type="ECO:0000256" key="4">
    <source>
        <dbReference type="ARBA" id="ARBA00023098"/>
    </source>
</evidence>
<dbReference type="GO" id="GO:0052815">
    <property type="term" value="F:medium-chain fatty acyl-CoA hydrolase activity"/>
    <property type="evidence" value="ECO:0007669"/>
    <property type="project" value="Ensembl"/>
</dbReference>
<dbReference type="GO" id="GO:0047963">
    <property type="term" value="F:glycine N-choloyltransferase activity"/>
    <property type="evidence" value="ECO:0007669"/>
    <property type="project" value="Ensembl"/>
</dbReference>
<feature type="active site" description="Charge relay system" evidence="11">
    <location>
        <position position="235"/>
    </location>
</feature>
<dbReference type="PIRSF" id="PIRSF016521">
    <property type="entry name" value="Acyl-CoA_hydro"/>
    <property type="match status" value="1"/>
</dbReference>
<dbReference type="GO" id="GO:0005829">
    <property type="term" value="C:cytosol"/>
    <property type="evidence" value="ECO:0007669"/>
    <property type="project" value="Ensembl"/>
</dbReference>
<dbReference type="GO" id="GO:0006631">
    <property type="term" value="P:fatty acid metabolic process"/>
    <property type="evidence" value="ECO:0007669"/>
    <property type="project" value="UniProtKB-KW"/>
</dbReference>
<organism evidence="14 15">
    <name type="scientific">Propithecus coquereli</name>
    <name type="common">Coquerel's sifaka</name>
    <name type="synonym">Propithecus verreauxi coquereli</name>
    <dbReference type="NCBI Taxonomy" id="379532"/>
    <lineage>
        <taxon>Eukaryota</taxon>
        <taxon>Metazoa</taxon>
        <taxon>Chordata</taxon>
        <taxon>Craniata</taxon>
        <taxon>Vertebrata</taxon>
        <taxon>Euteleostomi</taxon>
        <taxon>Mammalia</taxon>
        <taxon>Eutheria</taxon>
        <taxon>Euarchontoglires</taxon>
        <taxon>Primates</taxon>
        <taxon>Strepsirrhini</taxon>
        <taxon>Lemuriformes</taxon>
        <taxon>Indriidae</taxon>
        <taxon>Propithecus</taxon>
    </lineage>
</organism>
<dbReference type="Gene3D" id="2.60.40.2240">
    <property type="entry name" value="Acyl-CoA thioester hydrolase/BAAT N-terminal domain"/>
    <property type="match status" value="1"/>
</dbReference>
<feature type="active site" description="Charge relay system" evidence="11">
    <location>
        <position position="362"/>
    </location>
</feature>
<sequence length="420" mass="46349">MIQLTATPLTALVDEPVHIRATGLTPFQVVSLQASLRDENGKMFYSRAYYRANEVGEVDLERDSSLGGDYVGLHPMGLIWSLKPENVLTRLMKKDVMNSPFQVQLKLYDSDLLLDNKPTSALKASLTLERWYVAPGVTRILVREGRLRGALFLPPGEGRFPGVIDLFGTTGGLIEFRASLLASHGFVCLALAFRGYDDLPLNPEITDLEYFEEAVNFLLRHPKVDGPGIGVVSICKGAEIGLSMAVHLKQITAAVLINGPTFTVGVPHVYRGQVYQPVPHSAQLITINALGAVEFYHLFEETRAESSKSFFPIEKAQGHFLFIVGEEDKNINSKTNAELAIDQLRRNGKNNWTLLSYPGAGHLIDPPYAPLCFASGIGHVCSAIHWGGEMIPHAAAQEHAWKEIQKFLRKHLIPTTTSKL</sequence>
<reference evidence="14" key="2">
    <citation type="submission" date="2025-09" db="UniProtKB">
        <authorList>
            <consortium name="Ensembl"/>
        </authorList>
    </citation>
    <scope>IDENTIFICATION</scope>
</reference>
<evidence type="ECO:0000313" key="14">
    <source>
        <dbReference type="Ensembl" id="ENSPCOP00000008996.1"/>
    </source>
</evidence>
<dbReference type="GO" id="GO:0052689">
    <property type="term" value="F:carboxylic ester hydrolase activity"/>
    <property type="evidence" value="ECO:0007669"/>
    <property type="project" value="UniProtKB-KW"/>
</dbReference>
<dbReference type="AlphaFoldDB" id="A0A2K6F4T7"/>
<evidence type="ECO:0000256" key="6">
    <source>
        <dbReference type="ARBA" id="ARBA00047734"/>
    </source>
</evidence>
<evidence type="ECO:0000256" key="9">
    <source>
        <dbReference type="ARBA" id="ARBA00051478"/>
    </source>
</evidence>
<evidence type="ECO:0000313" key="15">
    <source>
        <dbReference type="Proteomes" id="UP000233160"/>
    </source>
</evidence>
<dbReference type="GO" id="GO:0006637">
    <property type="term" value="P:acyl-CoA metabolic process"/>
    <property type="evidence" value="ECO:0007669"/>
    <property type="project" value="Ensembl"/>
</dbReference>
<reference evidence="14" key="1">
    <citation type="submission" date="2025-08" db="UniProtKB">
        <authorList>
            <consortium name="Ensembl"/>
        </authorList>
    </citation>
    <scope>IDENTIFICATION</scope>
</reference>
<dbReference type="OrthoDB" id="6347013at2759"/>
<comment type="similarity">
    <text evidence="1">Belongs to the C/M/P thioester hydrolase family.</text>
</comment>
<dbReference type="GO" id="GO:0005777">
    <property type="term" value="C:peroxisome"/>
    <property type="evidence" value="ECO:0007669"/>
    <property type="project" value="Ensembl"/>
</dbReference>
<comment type="catalytic activity">
    <reaction evidence="9">
        <text>octadecanoyl-CoA + H2O = octadecanoate + CoA + H(+)</text>
        <dbReference type="Rhea" id="RHEA:30139"/>
        <dbReference type="ChEBI" id="CHEBI:15377"/>
        <dbReference type="ChEBI" id="CHEBI:15378"/>
        <dbReference type="ChEBI" id="CHEBI:25629"/>
        <dbReference type="ChEBI" id="CHEBI:57287"/>
        <dbReference type="ChEBI" id="CHEBI:57394"/>
    </reaction>
    <physiologicalReaction direction="left-to-right" evidence="9">
        <dbReference type="Rhea" id="RHEA:30140"/>
    </physiologicalReaction>
</comment>
<comment type="catalytic activity">
    <reaction evidence="10">
        <text>eicosanoyl-CoA + H2O = eicosanoate + CoA + H(+)</text>
        <dbReference type="Rhea" id="RHEA:40147"/>
        <dbReference type="ChEBI" id="CHEBI:15377"/>
        <dbReference type="ChEBI" id="CHEBI:15378"/>
        <dbReference type="ChEBI" id="CHEBI:32360"/>
        <dbReference type="ChEBI" id="CHEBI:57287"/>
        <dbReference type="ChEBI" id="CHEBI:57380"/>
    </reaction>
    <physiologicalReaction direction="left-to-right" evidence="10">
        <dbReference type="Rhea" id="RHEA:40148"/>
    </physiologicalReaction>
</comment>
<dbReference type="EC" id="3.1.2.2" evidence="5"/>
<evidence type="ECO:0000256" key="2">
    <source>
        <dbReference type="ARBA" id="ARBA00022487"/>
    </source>
</evidence>
<feature type="domain" description="Acyl-CoA thioester hydrolase/bile acid-CoA amino acid N-acetyltransferase" evidence="12">
    <location>
        <begin position="14"/>
        <end position="144"/>
    </location>
</feature>
<feature type="active site" description="Charge relay system" evidence="11">
    <location>
        <position position="328"/>
    </location>
</feature>
<name>A0A2K6F4T7_PROCO</name>